<reference evidence="1" key="3">
    <citation type="submission" date="2021-06" db="EMBL/GenBank/DDBJ databases">
        <title>Chromosome-level genome assembly for S. haematobium.</title>
        <authorList>
            <person name="Stroehlein A.J."/>
        </authorList>
    </citation>
    <scope>NUCLEOTIDE SEQUENCE</scope>
</reference>
<dbReference type="EMBL" id="AMPZ03000007">
    <property type="protein sequence ID" value="KAH9580751.1"/>
    <property type="molecule type" value="Genomic_DNA"/>
</dbReference>
<reference evidence="1" key="1">
    <citation type="journal article" date="2012" name="Nat. Genet.">
        <title>Whole-genome sequence of Schistosoma haematobium.</title>
        <authorList>
            <person name="Young N.D."/>
            <person name="Jex A.R."/>
            <person name="Li B."/>
            <person name="Liu S."/>
            <person name="Yang L."/>
            <person name="Xiong Z."/>
            <person name="Li Y."/>
            <person name="Cantacessi C."/>
            <person name="Hall R.S."/>
            <person name="Xu X."/>
            <person name="Chen F."/>
            <person name="Wu X."/>
            <person name="Zerlotini A."/>
            <person name="Oliveira G."/>
            <person name="Hofmann A."/>
            <person name="Zhang G."/>
            <person name="Fang X."/>
            <person name="Kang Y."/>
            <person name="Campbell B.E."/>
            <person name="Loukas A."/>
            <person name="Ranganathan S."/>
            <person name="Rollinson D."/>
            <person name="Rinaldi G."/>
            <person name="Brindley P.J."/>
            <person name="Yang H."/>
            <person name="Wang J."/>
            <person name="Wang J."/>
            <person name="Gasser R.B."/>
        </authorList>
    </citation>
    <scope>NUCLEOTIDE SEQUENCE</scope>
</reference>
<dbReference type="GeneID" id="75577946"/>
<dbReference type="AlphaFoldDB" id="A0A922IJC0"/>
<protein>
    <submittedName>
        <fullName evidence="1">Uncharacterized protein</fullName>
    </submittedName>
</protein>
<evidence type="ECO:0000313" key="1">
    <source>
        <dbReference type="EMBL" id="KAH9580751.1"/>
    </source>
</evidence>
<name>A0A922IJC0_SCHHA</name>
<comment type="caution">
    <text evidence="1">The sequence shown here is derived from an EMBL/GenBank/DDBJ whole genome shotgun (WGS) entry which is preliminary data.</text>
</comment>
<dbReference type="CTD" id="75577946"/>
<organism evidence="1 2">
    <name type="scientific">Schistosoma haematobium</name>
    <name type="common">Blood fluke</name>
    <dbReference type="NCBI Taxonomy" id="6185"/>
    <lineage>
        <taxon>Eukaryota</taxon>
        <taxon>Metazoa</taxon>
        <taxon>Spiralia</taxon>
        <taxon>Lophotrochozoa</taxon>
        <taxon>Platyhelminthes</taxon>
        <taxon>Trematoda</taxon>
        <taxon>Digenea</taxon>
        <taxon>Strigeidida</taxon>
        <taxon>Schistosomatoidea</taxon>
        <taxon>Schistosomatidae</taxon>
        <taxon>Schistosoma</taxon>
    </lineage>
</organism>
<evidence type="ECO:0000313" key="2">
    <source>
        <dbReference type="Proteomes" id="UP000471633"/>
    </source>
</evidence>
<dbReference type="Proteomes" id="UP000471633">
    <property type="component" value="Unassembled WGS sequence"/>
</dbReference>
<proteinExistence type="predicted"/>
<accession>A0A922IJC0</accession>
<reference evidence="1" key="4">
    <citation type="journal article" date="2022" name="PLoS Pathog.">
        <title>Chromosome-level genome of Schistosoma haematobium underpins genome-wide explorations of molecular variation.</title>
        <authorList>
            <person name="Stroehlein A.J."/>
            <person name="Korhonen P.K."/>
            <person name="Lee V.V."/>
            <person name="Ralph S.A."/>
            <person name="Mentink-Kane M."/>
            <person name="You H."/>
            <person name="McManus D.P."/>
            <person name="Tchuente L.T."/>
            <person name="Stothard J.R."/>
            <person name="Kaur P."/>
            <person name="Dudchenko O."/>
            <person name="Aiden E.L."/>
            <person name="Yang B."/>
            <person name="Yang H."/>
            <person name="Emery A.M."/>
            <person name="Webster B.L."/>
            <person name="Brindley P.J."/>
            <person name="Rollinson D."/>
            <person name="Chang B.C.H."/>
            <person name="Gasser R.B."/>
            <person name="Young N.D."/>
        </authorList>
    </citation>
    <scope>NUCLEOTIDE SEQUENCE</scope>
</reference>
<sequence length="99" mass="11417">MTEDQFKCLVFICSLQSLEDADMRTKILSKIKQCPNITLHEVNLKHDISMIKNSDDGLKKKKHNQSQPVTGRESLCNYSEQSAYKIVVIVIIVIVFRDY</sequence>
<reference evidence="1" key="2">
    <citation type="journal article" date="2019" name="Gigascience">
        <title>High-quality Schistosoma haematobium genome achieved by single-molecule and long-range sequencing.</title>
        <authorList>
            <person name="Stroehlein A.J."/>
            <person name="Korhonen P.K."/>
            <person name="Chong T.M."/>
            <person name="Lim Y.L."/>
            <person name="Chan K.G."/>
            <person name="Webster B."/>
            <person name="Rollinson D."/>
            <person name="Brindley P.J."/>
            <person name="Gasser R.B."/>
            <person name="Young N.D."/>
        </authorList>
    </citation>
    <scope>NUCLEOTIDE SEQUENCE</scope>
</reference>
<dbReference type="RefSeq" id="XP_051065069.1">
    <property type="nucleotide sequence ID" value="XM_051217655.1"/>
</dbReference>
<dbReference type="KEGG" id="shx:MS3_00009301"/>
<gene>
    <name evidence="1" type="ORF">MS3_00009301</name>
</gene>
<keyword evidence="2" id="KW-1185">Reference proteome</keyword>